<feature type="transmembrane region" description="Helical" evidence="1">
    <location>
        <begin position="36"/>
        <end position="59"/>
    </location>
</feature>
<evidence type="ECO:0000313" key="5">
    <source>
        <dbReference type="EMBL" id="PAE06448.1"/>
    </source>
</evidence>
<evidence type="ECO:0000313" key="8">
    <source>
        <dbReference type="Proteomes" id="UP000199735"/>
    </source>
</evidence>
<dbReference type="Proteomes" id="UP000216852">
    <property type="component" value="Unassembled WGS sequence"/>
</dbReference>
<keyword evidence="1" id="KW-1133">Transmembrane helix</keyword>
<dbReference type="EMBL" id="NPBV01000010">
    <property type="protein sequence ID" value="PAD21517.1"/>
    <property type="molecule type" value="Genomic_DNA"/>
</dbReference>
<dbReference type="EMBL" id="CP008876">
    <property type="protein sequence ID" value="AIF65590.1"/>
    <property type="molecule type" value="Genomic_DNA"/>
</dbReference>
<evidence type="ECO:0000256" key="1">
    <source>
        <dbReference type="SAM" id="Phobius"/>
    </source>
</evidence>
<evidence type="ECO:0000313" key="3">
    <source>
        <dbReference type="EMBL" id="PAD21517.1"/>
    </source>
</evidence>
<keyword evidence="11" id="KW-1185">Reference proteome</keyword>
<dbReference type="KEGG" id="tap:GZ22_02285"/>
<dbReference type="EMBL" id="NPBH01000077">
    <property type="protein sequence ID" value="PAE06448.1"/>
    <property type="molecule type" value="Genomic_DNA"/>
</dbReference>
<organism evidence="3 9">
    <name type="scientific">Terribacillus saccharophilus</name>
    <dbReference type="NCBI Taxonomy" id="361277"/>
    <lineage>
        <taxon>Bacteria</taxon>
        <taxon>Bacillati</taxon>
        <taxon>Bacillota</taxon>
        <taxon>Bacilli</taxon>
        <taxon>Bacillales</taxon>
        <taxon>Bacillaceae</taxon>
        <taxon>Terribacillus</taxon>
    </lineage>
</organism>
<dbReference type="Proteomes" id="UP000216475">
    <property type="component" value="Unassembled WGS sequence"/>
</dbReference>
<evidence type="ECO:0000313" key="6">
    <source>
        <dbReference type="EMBL" id="SEN88263.1"/>
    </source>
</evidence>
<sequence length="68" mass="8051">MIRSPLPAAILYLVIGVFFVYWAIHDVQAAKDWTIFSILLAVFAAFDFYTSFRYFSLYFKIKKMNNKK</sequence>
<dbReference type="AlphaFoldDB" id="A0A1H8K5M1"/>
<dbReference type="GeneID" id="34222220"/>
<gene>
    <name evidence="4" type="ORF">CHH48_10045</name>
    <name evidence="3" type="ORF">CHH64_08450</name>
    <name evidence="5" type="ORF">CHI12_16565</name>
    <name evidence="2" type="ORF">GZ22_02285</name>
    <name evidence="6" type="ORF">SAMN04489762_2983</name>
</gene>
<evidence type="ECO:0000313" key="9">
    <source>
        <dbReference type="Proteomes" id="UP000216013"/>
    </source>
</evidence>
<dbReference type="EMBL" id="FOCD01000004">
    <property type="protein sequence ID" value="SEN88263.1"/>
    <property type="molecule type" value="Genomic_DNA"/>
</dbReference>
<name>A0A1H8K5M1_9BACI</name>
<dbReference type="Proteomes" id="UP000027980">
    <property type="component" value="Chromosome"/>
</dbReference>
<accession>A0A1H8K5M1</accession>
<dbReference type="HOGENOM" id="CLU_201773_2_0_9"/>
<evidence type="ECO:0000313" key="4">
    <source>
        <dbReference type="EMBL" id="PAD99842.1"/>
    </source>
</evidence>
<evidence type="ECO:0008006" key="12">
    <source>
        <dbReference type="Google" id="ProtNLM"/>
    </source>
</evidence>
<accession>A0A075LG36</accession>
<protein>
    <recommendedName>
        <fullName evidence="12">DUF4305 domain-containing protein</fullName>
    </recommendedName>
</protein>
<dbReference type="Proteomes" id="UP000199735">
    <property type="component" value="Unassembled WGS sequence"/>
</dbReference>
<keyword evidence="1" id="KW-0812">Transmembrane</keyword>
<dbReference type="RefSeq" id="WP_038558255.1">
    <property type="nucleotide sequence ID" value="NZ_CP008876.1"/>
</dbReference>
<keyword evidence="1" id="KW-0472">Membrane</keyword>
<dbReference type="Proteomes" id="UP000216013">
    <property type="component" value="Unassembled WGS sequence"/>
</dbReference>
<evidence type="ECO:0000313" key="2">
    <source>
        <dbReference type="EMBL" id="AIF65590.1"/>
    </source>
</evidence>
<reference evidence="9 10" key="3">
    <citation type="submission" date="2017-07" db="EMBL/GenBank/DDBJ databases">
        <title>Isolation and whole genome analysis of endospore-forming bacteria from heroin.</title>
        <authorList>
            <person name="Kalinowski J."/>
            <person name="Ahrens B."/>
            <person name="Al-Dilaimi A."/>
            <person name="Winkler A."/>
            <person name="Wibberg D."/>
            <person name="Schleenbecker U."/>
            <person name="Ruckert C."/>
            <person name="Wolfel R."/>
            <person name="Grass G."/>
        </authorList>
    </citation>
    <scope>NUCLEOTIDE SEQUENCE [LARGE SCALE GENOMIC DNA]</scope>
    <source>
        <strain evidence="5 10">7509</strain>
        <strain evidence="4 11">7517-1</strain>
        <strain evidence="3 9">7528</strain>
    </source>
</reference>
<evidence type="ECO:0000313" key="7">
    <source>
        <dbReference type="Proteomes" id="UP000027980"/>
    </source>
</evidence>
<proteinExistence type="predicted"/>
<evidence type="ECO:0000313" key="11">
    <source>
        <dbReference type="Proteomes" id="UP000216852"/>
    </source>
</evidence>
<dbReference type="EMBL" id="NPBJ01000019">
    <property type="protein sequence ID" value="PAD99842.1"/>
    <property type="molecule type" value="Genomic_DNA"/>
</dbReference>
<evidence type="ECO:0000313" key="10">
    <source>
        <dbReference type="Proteomes" id="UP000216475"/>
    </source>
</evidence>
<reference evidence="2 7" key="1">
    <citation type="submission" date="2014-07" db="EMBL/GenBank/DDBJ databases">
        <title>Complete genome sequence of a moderately halophilic bacterium Terribacillus aidingensis MP602, isolated from Cryptomeria fortunei in Tianmu mountain in China.</title>
        <authorList>
            <person name="Wang Y."/>
            <person name="Lu P."/>
            <person name="Zhang L."/>
        </authorList>
    </citation>
    <scope>NUCLEOTIDE SEQUENCE [LARGE SCALE GENOMIC DNA]</scope>
    <source>
        <strain evidence="2 7">MP602</strain>
    </source>
</reference>
<feature type="transmembrane region" description="Helical" evidence="1">
    <location>
        <begin position="7"/>
        <end position="24"/>
    </location>
</feature>
<reference evidence="6 8" key="2">
    <citation type="submission" date="2016-10" db="EMBL/GenBank/DDBJ databases">
        <authorList>
            <person name="Varghese N."/>
            <person name="Submissions S."/>
        </authorList>
    </citation>
    <scope>NUCLEOTIDE SEQUENCE [LARGE SCALE GENOMIC DNA]</scope>
    <source>
        <strain evidence="6 8">DSM 21619</strain>
    </source>
</reference>
<dbReference type="OrthoDB" id="2355666at2"/>